<sequence length="61" mass="6526">MEAIVRAAAQILVIEEARAYVDAIGPTDLNDPGRLAGHLMAAETLLMRIAEAFTESEPTTT</sequence>
<dbReference type="Proteomes" id="UP000008703">
    <property type="component" value="Chromosome"/>
</dbReference>
<dbReference type="RefSeq" id="WP_014061766.1">
    <property type="nucleotide sequence ID" value="NC_015957.1"/>
</dbReference>
<proteinExistence type="predicted"/>
<accession>G2P9J2</accession>
<gene>
    <name evidence="1" type="ORF">Strvi_9014</name>
</gene>
<dbReference type="AlphaFoldDB" id="G2P9J2"/>
<dbReference type="KEGG" id="svl:Strvi_9014"/>
<protein>
    <submittedName>
        <fullName evidence="1">Uncharacterized protein</fullName>
    </submittedName>
</protein>
<evidence type="ECO:0000313" key="1">
    <source>
        <dbReference type="EMBL" id="AEM88312.1"/>
    </source>
</evidence>
<dbReference type="EMBL" id="CP002994">
    <property type="protein sequence ID" value="AEM88312.1"/>
    <property type="molecule type" value="Genomic_DNA"/>
</dbReference>
<name>G2P9J2_STRV4</name>
<evidence type="ECO:0000313" key="2">
    <source>
        <dbReference type="Proteomes" id="UP000008703"/>
    </source>
</evidence>
<reference evidence="1" key="1">
    <citation type="submission" date="2011-08" db="EMBL/GenBank/DDBJ databases">
        <title>Complete sequence of chromosome of Streptomyces violaceusniger Tu 4113.</title>
        <authorList>
            <consortium name="US DOE Joint Genome Institute"/>
            <person name="Lucas S."/>
            <person name="Han J."/>
            <person name="Lapidus A."/>
            <person name="Cheng J.-F."/>
            <person name="Goodwin L."/>
            <person name="Pitluck S."/>
            <person name="Peters L."/>
            <person name="Ivanova N."/>
            <person name="Daligault H."/>
            <person name="Detter J.C."/>
            <person name="Han C."/>
            <person name="Tapia R."/>
            <person name="Land M."/>
            <person name="Hauser L."/>
            <person name="Kyrpides N."/>
            <person name="Ivanova N."/>
            <person name="Pagani I."/>
            <person name="Hagen A."/>
            <person name="Katz L."/>
            <person name="Fiedler H.-P."/>
            <person name="Keasling J."/>
            <person name="Fortman J."/>
            <person name="Woyke T."/>
        </authorList>
    </citation>
    <scope>NUCLEOTIDE SEQUENCE [LARGE SCALE GENOMIC DNA]</scope>
    <source>
        <strain evidence="1">Tu 4113</strain>
    </source>
</reference>
<organism evidence="1 2">
    <name type="scientific">Streptomyces violaceusniger (strain Tu 4113)</name>
    <dbReference type="NCBI Taxonomy" id="653045"/>
    <lineage>
        <taxon>Bacteria</taxon>
        <taxon>Bacillati</taxon>
        <taxon>Actinomycetota</taxon>
        <taxon>Actinomycetes</taxon>
        <taxon>Kitasatosporales</taxon>
        <taxon>Streptomycetaceae</taxon>
        <taxon>Streptomyces</taxon>
        <taxon>Streptomyces violaceusniger group</taxon>
    </lineage>
</organism>
<dbReference type="HOGENOM" id="CLU_2921029_0_0_11"/>
<keyword evidence="2" id="KW-1185">Reference proteome</keyword>
<dbReference type="eggNOG" id="ENOG5030FAU">
    <property type="taxonomic scope" value="Bacteria"/>
</dbReference>